<evidence type="ECO:0000313" key="2">
    <source>
        <dbReference type="EMBL" id="EER13934.1"/>
    </source>
</evidence>
<sequence>MYRSVPVCNKICARRSNERNKEIHKRKLREMRYDWPAIDTREPEVCHLEHVRVNAKREQLLEERYTEIDRENRILLQVGSSFRNY</sequence>
<dbReference type="PANTHER" id="PTHR33768">
    <property type="entry name" value="MIP11318P"/>
    <property type="match status" value="1"/>
</dbReference>
<dbReference type="OrthoDB" id="292876at2759"/>
<dbReference type="PANTHER" id="PTHR33768:SF3">
    <property type="entry name" value="MIP11318P"/>
    <property type="match status" value="1"/>
</dbReference>
<proteinExistence type="inferred from homology"/>
<reference evidence="2 3" key="1">
    <citation type="submission" date="2008-07" db="EMBL/GenBank/DDBJ databases">
        <authorList>
            <person name="El-Sayed N."/>
            <person name="Caler E."/>
            <person name="Inman J."/>
            <person name="Amedeo P."/>
            <person name="Hass B."/>
            <person name="Wortman J."/>
        </authorList>
    </citation>
    <scope>NUCLEOTIDE SEQUENCE [LARGE SCALE GENOMIC DNA]</scope>
    <source>
        <strain evidence="3">ATCC 50983 / TXsc</strain>
    </source>
</reference>
<name>C5KNL0_PERM5</name>
<dbReference type="Pfam" id="PF13879">
    <property type="entry name" value="Hmw_CFAP97"/>
    <property type="match status" value="1"/>
</dbReference>
<protein>
    <submittedName>
        <fullName evidence="2">Uncharacterized protein</fullName>
    </submittedName>
</protein>
<keyword evidence="3" id="KW-1185">Reference proteome</keyword>
<dbReference type="EMBL" id="GG674619">
    <property type="protein sequence ID" value="EER13934.1"/>
    <property type="molecule type" value="Genomic_DNA"/>
</dbReference>
<organism evidence="3">
    <name type="scientific">Perkinsus marinus (strain ATCC 50983 / TXsc)</name>
    <dbReference type="NCBI Taxonomy" id="423536"/>
    <lineage>
        <taxon>Eukaryota</taxon>
        <taxon>Sar</taxon>
        <taxon>Alveolata</taxon>
        <taxon>Perkinsozoa</taxon>
        <taxon>Perkinsea</taxon>
        <taxon>Perkinsida</taxon>
        <taxon>Perkinsidae</taxon>
        <taxon>Perkinsus</taxon>
    </lineage>
</organism>
<gene>
    <name evidence="2" type="ORF">Pmar_PMAR011376</name>
</gene>
<dbReference type="InterPro" id="IPR029488">
    <property type="entry name" value="Hmw/CFAP97"/>
</dbReference>
<evidence type="ECO:0000313" key="3">
    <source>
        <dbReference type="Proteomes" id="UP000007800"/>
    </source>
</evidence>
<dbReference type="GeneID" id="9059647"/>
<dbReference type="Proteomes" id="UP000007800">
    <property type="component" value="Unassembled WGS sequence"/>
</dbReference>
<dbReference type="RefSeq" id="XP_002782139.1">
    <property type="nucleotide sequence ID" value="XM_002782093.1"/>
</dbReference>
<dbReference type="InterPro" id="IPR038792">
    <property type="entry name" value="CFAP97D1/2"/>
</dbReference>
<evidence type="ECO:0000256" key="1">
    <source>
        <dbReference type="ARBA" id="ARBA00008315"/>
    </source>
</evidence>
<accession>C5KNL0</accession>
<dbReference type="AlphaFoldDB" id="C5KNL0"/>
<dbReference type="InParanoid" id="C5KNL0"/>
<comment type="similarity">
    <text evidence="1">Belongs to the CFAP97 family.</text>
</comment>